<evidence type="ECO:0000256" key="2">
    <source>
        <dbReference type="ARBA" id="ARBA00010718"/>
    </source>
</evidence>
<protein>
    <recommendedName>
        <fullName evidence="3 8">Carbonic anhydrase</fullName>
        <ecNumber evidence="3 8">4.2.1.1</ecNumber>
    </recommendedName>
</protein>
<name>A0AAD7ZM51_DIPPU</name>
<keyword evidence="11" id="KW-1185">Reference proteome</keyword>
<keyword evidence="4 8" id="KW-0479">Metal-binding</keyword>
<dbReference type="InterPro" id="IPR001148">
    <property type="entry name" value="CA_dom"/>
</dbReference>
<dbReference type="InterPro" id="IPR023561">
    <property type="entry name" value="Carbonic_anhydrase_a-class"/>
</dbReference>
<dbReference type="EC" id="4.2.1.1" evidence="3 8"/>
<comment type="similarity">
    <text evidence="2 8">Belongs to the alpha-carbonic anhydrase family.</text>
</comment>
<evidence type="ECO:0000313" key="10">
    <source>
        <dbReference type="EMBL" id="KAJ9583190.1"/>
    </source>
</evidence>
<organism evidence="10 11">
    <name type="scientific">Diploptera punctata</name>
    <name type="common">Pacific beetle cockroach</name>
    <dbReference type="NCBI Taxonomy" id="6984"/>
    <lineage>
        <taxon>Eukaryota</taxon>
        <taxon>Metazoa</taxon>
        <taxon>Ecdysozoa</taxon>
        <taxon>Arthropoda</taxon>
        <taxon>Hexapoda</taxon>
        <taxon>Insecta</taxon>
        <taxon>Pterygota</taxon>
        <taxon>Neoptera</taxon>
        <taxon>Polyneoptera</taxon>
        <taxon>Dictyoptera</taxon>
        <taxon>Blattodea</taxon>
        <taxon>Blaberoidea</taxon>
        <taxon>Blaberidae</taxon>
        <taxon>Diplopterinae</taxon>
        <taxon>Diploptera</taxon>
    </lineage>
</organism>
<evidence type="ECO:0000313" key="11">
    <source>
        <dbReference type="Proteomes" id="UP001233999"/>
    </source>
</evidence>
<dbReference type="GO" id="GO:0004089">
    <property type="term" value="F:carbonate dehydratase activity"/>
    <property type="evidence" value="ECO:0007669"/>
    <property type="project" value="UniProtKB-UniRule"/>
</dbReference>
<dbReference type="PROSITE" id="PS51144">
    <property type="entry name" value="ALPHA_CA_2"/>
    <property type="match status" value="1"/>
</dbReference>
<reference evidence="10" key="2">
    <citation type="submission" date="2023-05" db="EMBL/GenBank/DDBJ databases">
        <authorList>
            <person name="Fouks B."/>
        </authorList>
    </citation>
    <scope>NUCLEOTIDE SEQUENCE</scope>
    <source>
        <strain evidence="10">Stay&amp;Tobe</strain>
        <tissue evidence="10">Testes</tissue>
    </source>
</reference>
<sequence>PDIWPLDFPSCSGPRQSPINLESESMFRLVVPGPLRWKGYWNLPQNQTLINNGHTVQLSGAWGGEDFTPQISGGPLDGEYVFSQLHFHWGTRDDRGSEHTVSNVSFPMELHLVHYKKSYGTPEEASKHEDGLAVVAFLFRLSEIENPAMNTIIPYLDEVTGAELQVALSRPFPLEMLDLIFSSDYVTYLGSLTTPPCNEVVTWIVSSRALSISHNQLVKFRQLSSADDEMENNFRPVQPTNGRPVFYVS</sequence>
<dbReference type="SMART" id="SM01057">
    <property type="entry name" value="Carb_anhydrase"/>
    <property type="match status" value="1"/>
</dbReference>
<dbReference type="PANTHER" id="PTHR18952:SF265">
    <property type="entry name" value="CARBONIC ANHYDRASE"/>
    <property type="match status" value="1"/>
</dbReference>
<evidence type="ECO:0000259" key="9">
    <source>
        <dbReference type="PROSITE" id="PS51144"/>
    </source>
</evidence>
<dbReference type="Gene3D" id="3.10.200.10">
    <property type="entry name" value="Alpha carbonic anhydrase"/>
    <property type="match status" value="1"/>
</dbReference>
<gene>
    <name evidence="10" type="ORF">L9F63_022461</name>
</gene>
<evidence type="ECO:0000256" key="8">
    <source>
        <dbReference type="RuleBase" id="RU367011"/>
    </source>
</evidence>
<dbReference type="GO" id="GO:0008270">
    <property type="term" value="F:zinc ion binding"/>
    <property type="evidence" value="ECO:0007669"/>
    <property type="project" value="UniProtKB-UniRule"/>
</dbReference>
<keyword evidence="6 8" id="KW-0456">Lyase</keyword>
<proteinExistence type="inferred from homology"/>
<dbReference type="CDD" id="cd00326">
    <property type="entry name" value="alpha_CA"/>
    <property type="match status" value="1"/>
</dbReference>
<comment type="cofactor">
    <cofactor evidence="8">
        <name>Zn(2+)</name>
        <dbReference type="ChEBI" id="CHEBI:29105"/>
    </cofactor>
</comment>
<dbReference type="InterPro" id="IPR018338">
    <property type="entry name" value="Carbonic_anhydrase_a-class_CS"/>
</dbReference>
<dbReference type="Proteomes" id="UP001233999">
    <property type="component" value="Unassembled WGS sequence"/>
</dbReference>
<comment type="caution">
    <text evidence="10">The sequence shown here is derived from an EMBL/GenBank/DDBJ whole genome shotgun (WGS) entry which is preliminary data.</text>
</comment>
<comment type="catalytic activity">
    <reaction evidence="7 8">
        <text>hydrogencarbonate + H(+) = CO2 + H2O</text>
        <dbReference type="Rhea" id="RHEA:10748"/>
        <dbReference type="ChEBI" id="CHEBI:15377"/>
        <dbReference type="ChEBI" id="CHEBI:15378"/>
        <dbReference type="ChEBI" id="CHEBI:16526"/>
        <dbReference type="ChEBI" id="CHEBI:17544"/>
        <dbReference type="EC" id="4.2.1.1"/>
    </reaction>
</comment>
<dbReference type="Pfam" id="PF00194">
    <property type="entry name" value="Carb_anhydrase"/>
    <property type="match status" value="1"/>
</dbReference>
<feature type="non-terminal residue" evidence="10">
    <location>
        <position position="249"/>
    </location>
</feature>
<evidence type="ECO:0000256" key="4">
    <source>
        <dbReference type="ARBA" id="ARBA00022723"/>
    </source>
</evidence>
<evidence type="ECO:0000256" key="7">
    <source>
        <dbReference type="ARBA" id="ARBA00048348"/>
    </source>
</evidence>
<accession>A0AAD7ZM51</accession>
<dbReference type="InterPro" id="IPR036398">
    <property type="entry name" value="CA_dom_sf"/>
</dbReference>
<evidence type="ECO:0000256" key="5">
    <source>
        <dbReference type="ARBA" id="ARBA00022833"/>
    </source>
</evidence>
<dbReference type="PANTHER" id="PTHR18952">
    <property type="entry name" value="CARBONIC ANHYDRASE"/>
    <property type="match status" value="1"/>
</dbReference>
<comment type="function">
    <text evidence="1 8">Reversible hydration of carbon dioxide.</text>
</comment>
<dbReference type="EMBL" id="JASPKZ010007645">
    <property type="protein sequence ID" value="KAJ9583190.1"/>
    <property type="molecule type" value="Genomic_DNA"/>
</dbReference>
<evidence type="ECO:0000256" key="1">
    <source>
        <dbReference type="ARBA" id="ARBA00002904"/>
    </source>
</evidence>
<dbReference type="AlphaFoldDB" id="A0AAD7ZM51"/>
<reference evidence="10" key="1">
    <citation type="journal article" date="2023" name="IScience">
        <title>Live-bearing cockroach genome reveals convergent evolutionary mechanisms linked to viviparity in insects and beyond.</title>
        <authorList>
            <person name="Fouks B."/>
            <person name="Harrison M.C."/>
            <person name="Mikhailova A.A."/>
            <person name="Marchal E."/>
            <person name="English S."/>
            <person name="Carruthers M."/>
            <person name="Jennings E.C."/>
            <person name="Chiamaka E.L."/>
            <person name="Frigard R.A."/>
            <person name="Pippel M."/>
            <person name="Attardo G.M."/>
            <person name="Benoit J.B."/>
            <person name="Bornberg-Bauer E."/>
            <person name="Tobe S.S."/>
        </authorList>
    </citation>
    <scope>NUCLEOTIDE SEQUENCE</scope>
    <source>
        <strain evidence="10">Stay&amp;Tobe</strain>
    </source>
</reference>
<keyword evidence="5 8" id="KW-0862">Zinc</keyword>
<feature type="domain" description="Alpha-carbonic anhydrase" evidence="9">
    <location>
        <begin position="1"/>
        <end position="249"/>
    </location>
</feature>
<evidence type="ECO:0000256" key="3">
    <source>
        <dbReference type="ARBA" id="ARBA00012925"/>
    </source>
</evidence>
<dbReference type="SUPFAM" id="SSF51069">
    <property type="entry name" value="Carbonic anhydrase"/>
    <property type="match status" value="1"/>
</dbReference>
<evidence type="ECO:0000256" key="6">
    <source>
        <dbReference type="ARBA" id="ARBA00023239"/>
    </source>
</evidence>
<dbReference type="PROSITE" id="PS00162">
    <property type="entry name" value="ALPHA_CA_1"/>
    <property type="match status" value="1"/>
</dbReference>